<gene>
    <name evidence="1" type="ORF">CA12_32880</name>
</gene>
<dbReference type="OrthoDB" id="5571267at2"/>
<dbReference type="InterPro" id="IPR016181">
    <property type="entry name" value="Acyl_CoA_acyltransferase"/>
</dbReference>
<evidence type="ECO:0000313" key="1">
    <source>
        <dbReference type="EMBL" id="QDT17176.1"/>
    </source>
</evidence>
<organism evidence="1 2">
    <name type="scientific">Alienimonas californiensis</name>
    <dbReference type="NCBI Taxonomy" id="2527989"/>
    <lineage>
        <taxon>Bacteria</taxon>
        <taxon>Pseudomonadati</taxon>
        <taxon>Planctomycetota</taxon>
        <taxon>Planctomycetia</taxon>
        <taxon>Planctomycetales</taxon>
        <taxon>Planctomycetaceae</taxon>
        <taxon>Alienimonas</taxon>
    </lineage>
</organism>
<dbReference type="RefSeq" id="WP_145360073.1">
    <property type="nucleotide sequence ID" value="NZ_CP036265.1"/>
</dbReference>
<dbReference type="SUPFAM" id="SSF55729">
    <property type="entry name" value="Acyl-CoA N-acyltransferases (Nat)"/>
    <property type="match status" value="1"/>
</dbReference>
<dbReference type="KEGG" id="acaf:CA12_32880"/>
<dbReference type="Gene3D" id="3.40.630.30">
    <property type="match status" value="1"/>
</dbReference>
<dbReference type="Proteomes" id="UP000318741">
    <property type="component" value="Chromosome"/>
</dbReference>
<dbReference type="EMBL" id="CP036265">
    <property type="protein sequence ID" value="QDT17176.1"/>
    <property type="molecule type" value="Genomic_DNA"/>
</dbReference>
<name>A0A517PCU1_9PLAN</name>
<reference evidence="1 2" key="1">
    <citation type="submission" date="2019-02" db="EMBL/GenBank/DDBJ databases">
        <title>Deep-cultivation of Planctomycetes and their phenomic and genomic characterization uncovers novel biology.</title>
        <authorList>
            <person name="Wiegand S."/>
            <person name="Jogler M."/>
            <person name="Boedeker C."/>
            <person name="Pinto D."/>
            <person name="Vollmers J."/>
            <person name="Rivas-Marin E."/>
            <person name="Kohn T."/>
            <person name="Peeters S.H."/>
            <person name="Heuer A."/>
            <person name="Rast P."/>
            <person name="Oberbeckmann S."/>
            <person name="Bunk B."/>
            <person name="Jeske O."/>
            <person name="Meyerdierks A."/>
            <person name="Storesund J.E."/>
            <person name="Kallscheuer N."/>
            <person name="Luecker S."/>
            <person name="Lage O.M."/>
            <person name="Pohl T."/>
            <person name="Merkel B.J."/>
            <person name="Hornburger P."/>
            <person name="Mueller R.-W."/>
            <person name="Bruemmer F."/>
            <person name="Labrenz M."/>
            <person name="Spormann A.M."/>
            <person name="Op den Camp H."/>
            <person name="Overmann J."/>
            <person name="Amann R."/>
            <person name="Jetten M.S.M."/>
            <person name="Mascher T."/>
            <person name="Medema M.H."/>
            <person name="Devos D.P."/>
            <person name="Kaster A.-K."/>
            <person name="Ovreas L."/>
            <person name="Rohde M."/>
            <person name="Galperin M.Y."/>
            <person name="Jogler C."/>
        </authorList>
    </citation>
    <scope>NUCLEOTIDE SEQUENCE [LARGE SCALE GENOMIC DNA]</scope>
    <source>
        <strain evidence="1 2">CA12</strain>
    </source>
</reference>
<evidence type="ECO:0000313" key="2">
    <source>
        <dbReference type="Proteomes" id="UP000318741"/>
    </source>
</evidence>
<dbReference type="AlphaFoldDB" id="A0A517PCU1"/>
<sequence length="311" mass="35833">MATLEPITPELFPKLYTAFLHDDDPLSGESEWRRVFDYAWEKPEGHAGYALLEGDEAIGFLGMIFSRRIVNGREERFCNLHTWWVRKDRRGHSLMLLRPITRLRGYTITHFTPGDRVRAVLRRLGFRDLSSQLTILAPPGRHGRLPAGATLSFDADEMVDRLPETERRLLTDHRPYPVEPLLVEVGGERCLVLHSHVVRHRLPYVHVHHVSDRELFLKREPAVRAALLERYQARFAAIDTRLFPGTRFRRGVRFWAPANALYKSDDVPPERIDNLYSDVTLLALTTLPDLTHEVTERGRRLLGLSSNAEPA</sequence>
<protein>
    <recommendedName>
        <fullName evidence="3">N-acetyltransferase domain-containing protein</fullName>
    </recommendedName>
</protein>
<keyword evidence="2" id="KW-1185">Reference proteome</keyword>
<accession>A0A517PCU1</accession>
<proteinExistence type="predicted"/>
<evidence type="ECO:0008006" key="3">
    <source>
        <dbReference type="Google" id="ProtNLM"/>
    </source>
</evidence>